<evidence type="ECO:0000313" key="2">
    <source>
        <dbReference type="Proteomes" id="UP000019151"/>
    </source>
</evidence>
<dbReference type="InParanoid" id="W0RW85"/>
<keyword evidence="1" id="KW-0614">Plasmid</keyword>
<dbReference type="RefSeq" id="WP_025415128.1">
    <property type="nucleotide sequence ID" value="NZ_CP007130.1"/>
</dbReference>
<gene>
    <name evidence="1" type="ORF">J421_6303</name>
</gene>
<dbReference type="EMBL" id="CP007130">
    <property type="protein sequence ID" value="AHG93838.1"/>
    <property type="molecule type" value="Genomic_DNA"/>
</dbReference>
<proteinExistence type="predicted"/>
<evidence type="ECO:0000313" key="1">
    <source>
        <dbReference type="EMBL" id="AHG93838.1"/>
    </source>
</evidence>
<sequence length="370" mass="39718">MLTSLTINRVTYDAVHLLSLLQQAYPQQSPPASGNGADAKGWQTPWKPDAAREWFWCAKRIARYTRKEKFDIGTATDAPGAQFWFDVGGQLISIAANTLYARYHGAVPTVPPKGAPGKLKAEISYAGIYMKLLEDHQNHVSDTATAAAIRAILSGGTAAGNDQALTLLVSVMFLSEVARNHTAFHTGLMLLDLIEKGIKVDTSTFQYTLQNSLCNPGTIDALVARRTVPTTPVPKLTGEADVKPASGGEQAIVAAGMGLAPMSHALSESGGALDLAGRGRFVPAQTQPTDPMSQTRRKEATLLIRWLFEALKKKGGVEVAVGDGAIAFDRSQPYNFDDRYFADTPGAGMMDMVHAMPLLAQRASTLDCML</sequence>
<dbReference type="HOGENOM" id="CLU_747542_0_0_0"/>
<dbReference type="KEGG" id="gba:J421_6303"/>
<dbReference type="AlphaFoldDB" id="W0RW85"/>
<name>W0RW85_9BACT</name>
<reference evidence="1 2" key="1">
    <citation type="journal article" date="2014" name="Genome Announc.">
        <title>Genome Sequence and Methylome of Soil Bacterium Gemmatirosa kalamazoonensis KBS708T, a Member of the Rarely Cultivated Gemmatimonadetes Phylum.</title>
        <authorList>
            <person name="Debruyn J.M."/>
            <person name="Radosevich M."/>
            <person name="Wommack K.E."/>
            <person name="Polson S.W."/>
            <person name="Hauser L.J."/>
            <person name="Fawaz M.N."/>
            <person name="Korlach J."/>
            <person name="Tsai Y.C."/>
        </authorList>
    </citation>
    <scope>NUCLEOTIDE SEQUENCE [LARGE SCALE GENOMIC DNA]</scope>
    <source>
        <strain evidence="1 2">KBS708</strain>
        <plasmid evidence="2">Plasmid 2</plasmid>
    </source>
</reference>
<keyword evidence="2" id="KW-1185">Reference proteome</keyword>
<dbReference type="PATRIC" id="fig|861299.3.peg.6373"/>
<organism evidence="1 2">
    <name type="scientific">Gemmatirosa kalamazoonensis</name>
    <dbReference type="NCBI Taxonomy" id="861299"/>
    <lineage>
        <taxon>Bacteria</taxon>
        <taxon>Pseudomonadati</taxon>
        <taxon>Gemmatimonadota</taxon>
        <taxon>Gemmatimonadia</taxon>
        <taxon>Gemmatimonadales</taxon>
        <taxon>Gemmatimonadaceae</taxon>
        <taxon>Gemmatirosa</taxon>
    </lineage>
</organism>
<accession>W0RW85</accession>
<geneLocation type="plasmid" evidence="1 2">
    <name>2</name>
</geneLocation>
<dbReference type="Proteomes" id="UP000019151">
    <property type="component" value="Plasmid 2"/>
</dbReference>
<protein>
    <submittedName>
        <fullName evidence="1">Uncharacterized protein</fullName>
    </submittedName>
</protein>